<evidence type="ECO:0000256" key="2">
    <source>
        <dbReference type="SAM" id="SignalP"/>
    </source>
</evidence>
<sequence>MRPILLAAGMLAAVLAAPAAAQTVELKLAHFLPAGAPAQRELMEPWVKAVEEQSGGRIKVRIFPAMQLGGRPPQLIDQVRDGVADVVWTLPSYTPGRFPLMSVFELPFKVSDAVATSKAAQEFYETHARAEFADVHPLMFHVHARGVIHVKGKAILTVDDLKGLKLRAPSRPVGDALARYGAAAIFMPVPQVPEALSKRVIDGAVVPWEVTVPLRLYELTDNHTEIAGPRGLYTSVFAYAMNKQRYESLPADLRQVIDANSGMALAARAGAIWEAVEKPGRDAAAARGNRIVTMSEAETAKLRDLARAVDTAWVDEVTKSGKDGAALLAAAEALIVKHGR</sequence>
<organism evidence="3 4">
    <name type="scientific">Stella humosa</name>
    <dbReference type="NCBI Taxonomy" id="94"/>
    <lineage>
        <taxon>Bacteria</taxon>
        <taxon>Pseudomonadati</taxon>
        <taxon>Pseudomonadota</taxon>
        <taxon>Alphaproteobacteria</taxon>
        <taxon>Rhodospirillales</taxon>
        <taxon>Stellaceae</taxon>
        <taxon>Stella</taxon>
    </lineage>
</organism>
<dbReference type="Pfam" id="PF03480">
    <property type="entry name" value="DctP"/>
    <property type="match status" value="1"/>
</dbReference>
<dbReference type="RefSeq" id="WP_123692396.1">
    <property type="nucleotide sequence ID" value="NZ_AP019700.1"/>
</dbReference>
<reference evidence="3 4" key="1">
    <citation type="submission" date="2018-11" db="EMBL/GenBank/DDBJ databases">
        <title>Genomic Encyclopedia of Type Strains, Phase IV (KMG-IV): sequencing the most valuable type-strain genomes for metagenomic binning, comparative biology and taxonomic classification.</title>
        <authorList>
            <person name="Goeker M."/>
        </authorList>
    </citation>
    <scope>NUCLEOTIDE SEQUENCE [LARGE SCALE GENOMIC DNA]</scope>
    <source>
        <strain evidence="3 4">DSM 5900</strain>
    </source>
</reference>
<keyword evidence="1 2" id="KW-0732">Signal</keyword>
<dbReference type="Proteomes" id="UP000278222">
    <property type="component" value="Unassembled WGS sequence"/>
</dbReference>
<protein>
    <submittedName>
        <fullName evidence="3">TRAP-type C4-dicarboxylate transport system substrate-binding protein</fullName>
    </submittedName>
</protein>
<dbReference type="PANTHER" id="PTHR33376:SF15">
    <property type="entry name" value="BLL6794 PROTEIN"/>
    <property type="match status" value="1"/>
</dbReference>
<dbReference type="InterPro" id="IPR018389">
    <property type="entry name" value="DctP_fam"/>
</dbReference>
<dbReference type="PANTHER" id="PTHR33376">
    <property type="match status" value="1"/>
</dbReference>
<evidence type="ECO:0000256" key="1">
    <source>
        <dbReference type="ARBA" id="ARBA00022729"/>
    </source>
</evidence>
<feature type="signal peptide" evidence="2">
    <location>
        <begin position="1"/>
        <end position="21"/>
    </location>
</feature>
<keyword evidence="4" id="KW-1185">Reference proteome</keyword>
<dbReference type="EMBL" id="RJKX01000015">
    <property type="protein sequence ID" value="ROP84454.1"/>
    <property type="molecule type" value="Genomic_DNA"/>
</dbReference>
<dbReference type="GO" id="GO:0055085">
    <property type="term" value="P:transmembrane transport"/>
    <property type="evidence" value="ECO:0007669"/>
    <property type="project" value="InterPro"/>
</dbReference>
<dbReference type="NCBIfam" id="NF037995">
    <property type="entry name" value="TRAP_S1"/>
    <property type="match status" value="1"/>
</dbReference>
<evidence type="ECO:0000313" key="3">
    <source>
        <dbReference type="EMBL" id="ROP84454.1"/>
    </source>
</evidence>
<dbReference type="SUPFAM" id="SSF53850">
    <property type="entry name" value="Periplasmic binding protein-like II"/>
    <property type="match status" value="1"/>
</dbReference>
<dbReference type="CDD" id="cd13665">
    <property type="entry name" value="PBP2_TRAP_Dctp3_4"/>
    <property type="match status" value="1"/>
</dbReference>
<feature type="chain" id="PRO_5017960823" evidence="2">
    <location>
        <begin position="22"/>
        <end position="340"/>
    </location>
</feature>
<dbReference type="Gene3D" id="3.40.190.170">
    <property type="entry name" value="Bacterial extracellular solute-binding protein, family 7"/>
    <property type="match status" value="1"/>
</dbReference>
<proteinExistence type="predicted"/>
<dbReference type="InterPro" id="IPR038404">
    <property type="entry name" value="TRAP_DctP_sf"/>
</dbReference>
<evidence type="ECO:0000313" key="4">
    <source>
        <dbReference type="Proteomes" id="UP000278222"/>
    </source>
</evidence>
<accession>A0A3N1KX56</accession>
<dbReference type="AlphaFoldDB" id="A0A3N1KX56"/>
<comment type="caution">
    <text evidence="3">The sequence shown here is derived from an EMBL/GenBank/DDBJ whole genome shotgun (WGS) entry which is preliminary data.</text>
</comment>
<dbReference type="OrthoDB" id="7822595at2"/>
<name>A0A3N1KX56_9PROT</name>
<gene>
    <name evidence="3" type="ORF">EDC65_3807</name>
</gene>